<reference evidence="3 4" key="1">
    <citation type="submission" date="2024-06" db="EMBL/GenBank/DDBJ databases">
        <title>The Natural Products Discovery Center: Release of the First 8490 Sequenced Strains for Exploring Actinobacteria Biosynthetic Diversity.</title>
        <authorList>
            <person name="Kalkreuter E."/>
            <person name="Kautsar S.A."/>
            <person name="Yang D."/>
            <person name="Bader C.D."/>
            <person name="Teijaro C.N."/>
            <person name="Fluegel L."/>
            <person name="Davis C.M."/>
            <person name="Simpson J.R."/>
            <person name="Lauterbach L."/>
            <person name="Steele A.D."/>
            <person name="Gui C."/>
            <person name="Meng S."/>
            <person name="Li G."/>
            <person name="Viehrig K."/>
            <person name="Ye F."/>
            <person name="Su P."/>
            <person name="Kiefer A.F."/>
            <person name="Nichols A."/>
            <person name="Cepeda A.J."/>
            <person name="Yan W."/>
            <person name="Fan B."/>
            <person name="Jiang Y."/>
            <person name="Adhikari A."/>
            <person name="Zheng C.-J."/>
            <person name="Schuster L."/>
            <person name="Cowan T.M."/>
            <person name="Smanski M.J."/>
            <person name="Chevrette M.G."/>
            <person name="De Carvalho L.P.S."/>
            <person name="Shen B."/>
        </authorList>
    </citation>
    <scope>NUCLEOTIDE SEQUENCE [LARGE SCALE GENOMIC DNA]</scope>
    <source>
        <strain evidence="3 4">NPDC048946</strain>
    </source>
</reference>
<organism evidence="3 4">
    <name type="scientific">Streptodolium elevatio</name>
    <dbReference type="NCBI Taxonomy" id="3157996"/>
    <lineage>
        <taxon>Bacteria</taxon>
        <taxon>Bacillati</taxon>
        <taxon>Actinomycetota</taxon>
        <taxon>Actinomycetes</taxon>
        <taxon>Kitasatosporales</taxon>
        <taxon>Streptomycetaceae</taxon>
        <taxon>Streptodolium</taxon>
    </lineage>
</organism>
<name>A0ABV3DH77_9ACTN</name>
<keyword evidence="4" id="KW-1185">Reference proteome</keyword>
<sequence length="426" mass="45111">MTDTSTQRRDRAARPRRTGPRTRAFSLLAVLFTVLAGLLVGPVPAAHAASNGDWSVDPLVPPGTDQNNRRYFFLEAAAGDTVTDTVVVANTSSRKLTFKIFGADAFNTPRDGAFSVRRLGDPMKGVGLWLKVANGQDTIEVEPGTRVAIPFQIAIPANATSGDHVGGIMALNNESIGEQQEGQLRVDLKMQVGARIYLKVRGPSVPAMDVRDVSVERATGFGEFFGSDKAVIRYTIVNTGNVIIRPQTDLKVTGLFGRTLLTKKSDPANQIEIFPGEKVELVQTWKDAPLLDRVNVQVSAVTEQENQQLSDKTSTSYTAVPWPALLVLALLLIGGGVAWQLMRNRKSGGGNSGDKAENQGPKDPSGGESAPVTGDTAKGSGEKGGDTAEGSGETKDQPKDQPKEEPKETAPASAGGEAADPAGVGR</sequence>
<dbReference type="RefSeq" id="WP_358353337.1">
    <property type="nucleotide sequence ID" value="NZ_JBEZFP010000028.1"/>
</dbReference>
<proteinExistence type="predicted"/>
<gene>
    <name evidence="3" type="ORF">AB0C36_13785</name>
</gene>
<keyword evidence="2" id="KW-0472">Membrane</keyword>
<keyword evidence="2" id="KW-0812">Transmembrane</keyword>
<feature type="transmembrane region" description="Helical" evidence="2">
    <location>
        <begin position="320"/>
        <end position="339"/>
    </location>
</feature>
<accession>A0ABV3DH77</accession>
<feature type="compositionally biased region" description="Basic and acidic residues" evidence="1">
    <location>
        <begin position="380"/>
        <end position="408"/>
    </location>
</feature>
<evidence type="ECO:0000313" key="4">
    <source>
        <dbReference type="Proteomes" id="UP001551482"/>
    </source>
</evidence>
<evidence type="ECO:0000313" key="3">
    <source>
        <dbReference type="EMBL" id="MEU8134572.1"/>
    </source>
</evidence>
<keyword evidence="2" id="KW-1133">Transmembrane helix</keyword>
<feature type="region of interest" description="Disordered" evidence="1">
    <location>
        <begin position="347"/>
        <end position="426"/>
    </location>
</feature>
<comment type="caution">
    <text evidence="3">The sequence shown here is derived from an EMBL/GenBank/DDBJ whole genome shotgun (WGS) entry which is preliminary data.</text>
</comment>
<dbReference type="EMBL" id="JBEZFP010000028">
    <property type="protein sequence ID" value="MEU8134572.1"/>
    <property type="molecule type" value="Genomic_DNA"/>
</dbReference>
<evidence type="ECO:0000256" key="2">
    <source>
        <dbReference type="SAM" id="Phobius"/>
    </source>
</evidence>
<protein>
    <submittedName>
        <fullName evidence="3">DUF916 domain-containing protein</fullName>
    </submittedName>
</protein>
<dbReference type="Proteomes" id="UP001551482">
    <property type="component" value="Unassembled WGS sequence"/>
</dbReference>
<evidence type="ECO:0000256" key="1">
    <source>
        <dbReference type="SAM" id="MobiDB-lite"/>
    </source>
</evidence>